<dbReference type="RefSeq" id="WP_021291308.1">
    <property type="nucleotide sequence ID" value="NZ_BNER01000002.1"/>
</dbReference>
<evidence type="ECO:0000256" key="2">
    <source>
        <dbReference type="ARBA" id="ARBA00022692"/>
    </source>
</evidence>
<keyword evidence="4 5" id="KW-0472">Membrane</keyword>
<sequence>MPIYMWLILSCIVLQRIIELRIARSNEKWMKEHGGVEKGRDHYKWFLIVHTLFFVFLIAEALWRNNQPFQFSYSLFVLFIITQCIRIWCITTLGKFWNTKIIISPQFSIVNEGPYKFVKHPNYIIVGVELFVIPLLFHAYFTAMLFPLLHIFLLFVRIPIEEKALKETKI</sequence>
<dbReference type="EMBL" id="CCDP010000001">
    <property type="protein sequence ID" value="CDQ39850.1"/>
    <property type="molecule type" value="Genomic_DNA"/>
</dbReference>
<evidence type="ECO:0000256" key="5">
    <source>
        <dbReference type="SAM" id="Phobius"/>
    </source>
</evidence>
<keyword evidence="7" id="KW-1185">Reference proteome</keyword>
<comment type="caution">
    <text evidence="6">The sequence shown here is derived from an EMBL/GenBank/DDBJ whole genome shotgun (WGS) entry which is preliminary data.</text>
</comment>
<dbReference type="AlphaFoldDB" id="A0A024QCC0"/>
<evidence type="ECO:0008006" key="8">
    <source>
        <dbReference type="Google" id="ProtNLM"/>
    </source>
</evidence>
<reference evidence="6 7" key="1">
    <citation type="submission" date="2014-03" db="EMBL/GenBank/DDBJ databases">
        <authorList>
            <person name="Urmite Genomes U."/>
        </authorList>
    </citation>
    <scope>NUCLEOTIDE SEQUENCE [LARGE SCALE GENOMIC DNA]</scope>
    <source>
        <strain evidence="6 7">Vm-5</strain>
    </source>
</reference>
<comment type="subcellular location">
    <subcellularLocation>
        <location evidence="1">Membrane</location>
        <topology evidence="1">Multi-pass membrane protein</topology>
    </subcellularLocation>
</comment>
<dbReference type="PANTHER" id="PTHR43847:SF1">
    <property type="entry name" value="BLL3993 PROTEIN"/>
    <property type="match status" value="1"/>
</dbReference>
<reference evidence="7" key="2">
    <citation type="submission" date="2014-05" db="EMBL/GenBank/DDBJ databases">
        <title>Draft genome sequence of Virgibacillus massiliensis Vm-5.</title>
        <authorList>
            <person name="Khelaifia S."/>
            <person name="Croce O."/>
            <person name="Lagier J.C."/>
            <person name="Raoult D."/>
        </authorList>
    </citation>
    <scope>NUCLEOTIDE SEQUENCE [LARGE SCALE GENOMIC DNA]</scope>
    <source>
        <strain evidence="7">Vm-5</strain>
    </source>
</reference>
<keyword evidence="2 5" id="KW-0812">Transmembrane</keyword>
<dbReference type="GO" id="GO:0016020">
    <property type="term" value="C:membrane"/>
    <property type="evidence" value="ECO:0007669"/>
    <property type="project" value="UniProtKB-SubCell"/>
</dbReference>
<feature type="transmembrane region" description="Helical" evidence="5">
    <location>
        <begin position="123"/>
        <end position="156"/>
    </location>
</feature>
<proteinExistence type="predicted"/>
<feature type="transmembrane region" description="Helical" evidence="5">
    <location>
        <begin position="43"/>
        <end position="63"/>
    </location>
</feature>
<dbReference type="Proteomes" id="UP000028875">
    <property type="component" value="Unassembled WGS sequence"/>
</dbReference>
<keyword evidence="3 5" id="KW-1133">Transmembrane helix</keyword>
<evidence type="ECO:0000256" key="4">
    <source>
        <dbReference type="ARBA" id="ARBA00023136"/>
    </source>
</evidence>
<dbReference type="Pfam" id="PF04140">
    <property type="entry name" value="ICMT"/>
    <property type="match status" value="1"/>
</dbReference>
<dbReference type="eggNOG" id="COG1755">
    <property type="taxonomic scope" value="Bacteria"/>
</dbReference>
<organism evidence="6 7">
    <name type="scientific">Virgibacillus massiliensis</name>
    <dbReference type="NCBI Taxonomy" id="1462526"/>
    <lineage>
        <taxon>Bacteria</taxon>
        <taxon>Bacillati</taxon>
        <taxon>Bacillota</taxon>
        <taxon>Bacilli</taxon>
        <taxon>Bacillales</taxon>
        <taxon>Bacillaceae</taxon>
        <taxon>Virgibacillus</taxon>
    </lineage>
</organism>
<evidence type="ECO:0000256" key="3">
    <source>
        <dbReference type="ARBA" id="ARBA00022989"/>
    </source>
</evidence>
<dbReference type="Gene3D" id="1.20.120.1630">
    <property type="match status" value="1"/>
</dbReference>
<dbReference type="GO" id="GO:0004671">
    <property type="term" value="F:protein C-terminal S-isoprenylcysteine carboxyl O-methyltransferase activity"/>
    <property type="evidence" value="ECO:0007669"/>
    <property type="project" value="InterPro"/>
</dbReference>
<evidence type="ECO:0000256" key="1">
    <source>
        <dbReference type="ARBA" id="ARBA00004141"/>
    </source>
</evidence>
<dbReference type="InterPro" id="IPR052527">
    <property type="entry name" value="Metal_cation-efflux_comp"/>
</dbReference>
<dbReference type="STRING" id="1462526.BN990_02166"/>
<protein>
    <recommendedName>
        <fullName evidence="8">Isoprenylcysteine carboxyl methyltransferase</fullName>
    </recommendedName>
</protein>
<feature type="transmembrane region" description="Helical" evidence="5">
    <location>
        <begin position="75"/>
        <end position="97"/>
    </location>
</feature>
<accession>A0A024QCC0</accession>
<gene>
    <name evidence="6" type="ORF">BN990_02166</name>
</gene>
<dbReference type="PANTHER" id="PTHR43847">
    <property type="entry name" value="BLL3993 PROTEIN"/>
    <property type="match status" value="1"/>
</dbReference>
<evidence type="ECO:0000313" key="6">
    <source>
        <dbReference type="EMBL" id="CDQ39850.1"/>
    </source>
</evidence>
<evidence type="ECO:0000313" key="7">
    <source>
        <dbReference type="Proteomes" id="UP000028875"/>
    </source>
</evidence>
<dbReference type="OrthoDB" id="7203053at2"/>
<name>A0A024QCC0_9BACI</name>
<dbReference type="InterPro" id="IPR007269">
    <property type="entry name" value="ICMT_MeTrfase"/>
</dbReference>